<keyword evidence="5" id="KW-1185">Reference proteome</keyword>
<dbReference type="PANTHER" id="PTHR23024:SF467">
    <property type="entry name" value="CARBOXYLESTERASE 12-RELATED"/>
    <property type="match status" value="1"/>
</dbReference>
<feature type="domain" description="Alpha/beta hydrolase fold-3" evidence="3">
    <location>
        <begin position="46"/>
        <end position="259"/>
    </location>
</feature>
<dbReference type="InterPro" id="IPR033140">
    <property type="entry name" value="Lipase_GDXG_put_SER_AS"/>
</dbReference>
<dbReference type="PANTHER" id="PTHR23024">
    <property type="entry name" value="ARYLACETAMIDE DEACETYLASE"/>
    <property type="match status" value="1"/>
</dbReference>
<reference evidence="4" key="1">
    <citation type="submission" date="2024-03" db="EMBL/GenBank/DDBJ databases">
        <title>WGS assembly of Saponaria officinalis var. Norfolk2.</title>
        <authorList>
            <person name="Jenkins J."/>
            <person name="Shu S."/>
            <person name="Grimwood J."/>
            <person name="Barry K."/>
            <person name="Goodstein D."/>
            <person name="Schmutz J."/>
            <person name="Leebens-Mack J."/>
            <person name="Osbourn A."/>
        </authorList>
    </citation>
    <scope>NUCLEOTIDE SEQUENCE [LARGE SCALE GENOMIC DNA]</scope>
    <source>
        <strain evidence="4">JIC</strain>
    </source>
</reference>
<gene>
    <name evidence="4" type="ORF">RND81_03G132700</name>
</gene>
<dbReference type="EMBL" id="JBDFQZ010000003">
    <property type="protein sequence ID" value="KAK9741841.1"/>
    <property type="molecule type" value="Genomic_DNA"/>
</dbReference>
<evidence type="ECO:0000256" key="1">
    <source>
        <dbReference type="ARBA" id="ARBA00010515"/>
    </source>
</evidence>
<dbReference type="InterPro" id="IPR029058">
    <property type="entry name" value="AB_hydrolase_fold"/>
</dbReference>
<dbReference type="AlphaFoldDB" id="A0AAW1M6E5"/>
<dbReference type="Proteomes" id="UP001443914">
    <property type="component" value="Unassembled WGS sequence"/>
</dbReference>
<dbReference type="Pfam" id="PF07859">
    <property type="entry name" value="Abhydrolase_3"/>
    <property type="match status" value="1"/>
</dbReference>
<evidence type="ECO:0000259" key="3">
    <source>
        <dbReference type="Pfam" id="PF07859"/>
    </source>
</evidence>
<comment type="similarity">
    <text evidence="1">Belongs to the 'GDXG' lipolytic enzyme family.</text>
</comment>
<proteinExistence type="inferred from homology"/>
<dbReference type="SUPFAM" id="SSF53474">
    <property type="entry name" value="alpha/beta-Hydrolases"/>
    <property type="match status" value="1"/>
</dbReference>
<dbReference type="InterPro" id="IPR050466">
    <property type="entry name" value="Carboxylest/Gibb_receptor"/>
</dbReference>
<dbReference type="Gene3D" id="3.40.50.1820">
    <property type="entry name" value="alpha/beta hydrolase"/>
    <property type="match status" value="1"/>
</dbReference>
<dbReference type="PROSITE" id="PS01174">
    <property type="entry name" value="LIPASE_GDXG_SER"/>
    <property type="match status" value="1"/>
</dbReference>
<evidence type="ECO:0000313" key="4">
    <source>
        <dbReference type="EMBL" id="KAK9741841.1"/>
    </source>
</evidence>
<feature type="active site" evidence="2">
    <location>
        <position position="130"/>
    </location>
</feature>
<dbReference type="GO" id="GO:0016787">
    <property type="term" value="F:hydrolase activity"/>
    <property type="evidence" value="ECO:0007669"/>
    <property type="project" value="InterPro"/>
</dbReference>
<name>A0AAW1M6E5_SAPOF</name>
<evidence type="ECO:0000313" key="5">
    <source>
        <dbReference type="Proteomes" id="UP001443914"/>
    </source>
</evidence>
<comment type="caution">
    <text evidence="4">The sequence shown here is derived from an EMBL/GenBank/DDBJ whole genome shotgun (WGS) entry which is preliminary data.</text>
</comment>
<sequence length="288" mass="32325">MRTEEVPPTVDSITGVESKDVVIDSETRVYVRVYKPQNVGKVGVPVYIHGDGFCMMTPSSPLYQNYLNNLSFKANVIVVSVNYRTAPEYPLPIGYDDSWAAFKWVFESNHAEPWLRDHVDLSRVYMAGDSAGANIVHNLARRVEKQGDMTPICPLKGIILVQPYFWGKDRIGPEEKKVQPIGFNSLLMDKVWMVASPNSSGLDDPRLNPGMDHELGNLGTYKVLVSVAELDAHRDIGFYYKDLLLKSGWKGDIQVIETLGEDPVFHLFNPDSPKAADLMNQFAEFLNS</sequence>
<evidence type="ECO:0000256" key="2">
    <source>
        <dbReference type="PROSITE-ProRule" id="PRU10038"/>
    </source>
</evidence>
<protein>
    <recommendedName>
        <fullName evidence="3">Alpha/beta hydrolase fold-3 domain-containing protein</fullName>
    </recommendedName>
</protein>
<dbReference type="InterPro" id="IPR013094">
    <property type="entry name" value="AB_hydrolase_3"/>
</dbReference>
<accession>A0AAW1M6E5</accession>
<organism evidence="4 5">
    <name type="scientific">Saponaria officinalis</name>
    <name type="common">Common soapwort</name>
    <name type="synonym">Lychnis saponaria</name>
    <dbReference type="NCBI Taxonomy" id="3572"/>
    <lineage>
        <taxon>Eukaryota</taxon>
        <taxon>Viridiplantae</taxon>
        <taxon>Streptophyta</taxon>
        <taxon>Embryophyta</taxon>
        <taxon>Tracheophyta</taxon>
        <taxon>Spermatophyta</taxon>
        <taxon>Magnoliopsida</taxon>
        <taxon>eudicotyledons</taxon>
        <taxon>Gunneridae</taxon>
        <taxon>Pentapetalae</taxon>
        <taxon>Caryophyllales</taxon>
        <taxon>Caryophyllaceae</taxon>
        <taxon>Caryophylleae</taxon>
        <taxon>Saponaria</taxon>
    </lineage>
</organism>